<evidence type="ECO:0000313" key="6">
    <source>
        <dbReference type="Proteomes" id="UP001140206"/>
    </source>
</evidence>
<organism evidence="5 6">
    <name type="scientific">Rhynchospora pubera</name>
    <dbReference type="NCBI Taxonomy" id="906938"/>
    <lineage>
        <taxon>Eukaryota</taxon>
        <taxon>Viridiplantae</taxon>
        <taxon>Streptophyta</taxon>
        <taxon>Embryophyta</taxon>
        <taxon>Tracheophyta</taxon>
        <taxon>Spermatophyta</taxon>
        <taxon>Magnoliopsida</taxon>
        <taxon>Liliopsida</taxon>
        <taxon>Poales</taxon>
        <taxon>Cyperaceae</taxon>
        <taxon>Cyperoideae</taxon>
        <taxon>Rhynchosporeae</taxon>
        <taxon>Rhynchospora</taxon>
    </lineage>
</organism>
<evidence type="ECO:0000313" key="5">
    <source>
        <dbReference type="EMBL" id="KAJ4786601.1"/>
    </source>
</evidence>
<dbReference type="GO" id="GO:1990904">
    <property type="term" value="C:ribonucleoprotein complex"/>
    <property type="evidence" value="ECO:0007669"/>
    <property type="project" value="UniProtKB-KW"/>
</dbReference>
<evidence type="ECO:0000256" key="3">
    <source>
        <dbReference type="ARBA" id="ARBA00023274"/>
    </source>
</evidence>
<name>A0AAV8F684_9POAL</name>
<feature type="compositionally biased region" description="Pro residues" evidence="4">
    <location>
        <begin position="23"/>
        <end position="38"/>
    </location>
</feature>
<evidence type="ECO:0000256" key="2">
    <source>
        <dbReference type="ARBA" id="ARBA00022980"/>
    </source>
</evidence>
<dbReference type="EMBL" id="JAMFTS010000002">
    <property type="protein sequence ID" value="KAJ4786601.1"/>
    <property type="molecule type" value="Genomic_DNA"/>
</dbReference>
<dbReference type="PANTHER" id="PTHR21109">
    <property type="entry name" value="MITOCHONDRIAL 28S RIBOSOMAL PROTEIN S21"/>
    <property type="match status" value="1"/>
</dbReference>
<evidence type="ECO:0000256" key="4">
    <source>
        <dbReference type="SAM" id="MobiDB-lite"/>
    </source>
</evidence>
<comment type="similarity">
    <text evidence="1">Belongs to the bacterial ribosomal protein bS21 family.</text>
</comment>
<dbReference type="Proteomes" id="UP001140206">
    <property type="component" value="Chromosome 2"/>
</dbReference>
<keyword evidence="2 5" id="KW-0689">Ribosomal protein</keyword>
<accession>A0AAV8F684</accession>
<gene>
    <name evidence="5" type="ORF">LUZ62_037847</name>
</gene>
<keyword evidence="6" id="KW-1185">Reference proteome</keyword>
<comment type="caution">
    <text evidence="5">The sequence shown here is derived from an EMBL/GenBank/DDBJ whole genome shotgun (WGS) entry which is preliminary data.</text>
</comment>
<dbReference type="AlphaFoldDB" id="A0AAV8F684"/>
<dbReference type="GO" id="GO:0005840">
    <property type="term" value="C:ribosome"/>
    <property type="evidence" value="ECO:0007669"/>
    <property type="project" value="UniProtKB-KW"/>
</dbReference>
<dbReference type="NCBIfam" id="TIGR00030">
    <property type="entry name" value="S21p"/>
    <property type="match status" value="1"/>
</dbReference>
<feature type="compositionally biased region" description="Polar residues" evidence="4">
    <location>
        <begin position="1"/>
        <end position="11"/>
    </location>
</feature>
<feature type="region of interest" description="Disordered" evidence="4">
    <location>
        <begin position="160"/>
        <end position="190"/>
    </location>
</feature>
<keyword evidence="3" id="KW-0687">Ribonucleoprotein</keyword>
<protein>
    <submittedName>
        <fullName evidence="5">30S ribosomal protein S21</fullName>
    </submittedName>
</protein>
<dbReference type="InterPro" id="IPR001911">
    <property type="entry name" value="Ribosomal_bS21"/>
</dbReference>
<dbReference type="PANTHER" id="PTHR21109:SF0">
    <property type="entry name" value="SMALL RIBOSOMAL SUBUNIT PROTEIN BS21M"/>
    <property type="match status" value="1"/>
</dbReference>
<proteinExistence type="inferred from homology"/>
<sequence length="190" mass="22564">MQQSLTTNATNPLLFLRLRTKSSPPPPLRIPTPQPNKPPSLELKLDRPQRIVLYAKEKSFNVEVVVEEEDDLEECLNRFNRQVAGTGLLRECRRRRFHENAREKLKRKRRDAGLFRRRQKRLYRQKLSSKRNEKTPIEKDDVNDDSWIFSDESFEELIDDEKEESKEEIESHFQDDGEGTWQLFDGISHT</sequence>
<dbReference type="InterPro" id="IPR038380">
    <property type="entry name" value="Ribosomal_bS21_sf"/>
</dbReference>
<dbReference type="Pfam" id="PF01165">
    <property type="entry name" value="Ribosomal_S21"/>
    <property type="match status" value="1"/>
</dbReference>
<dbReference type="GO" id="GO:0003735">
    <property type="term" value="F:structural constituent of ribosome"/>
    <property type="evidence" value="ECO:0007669"/>
    <property type="project" value="InterPro"/>
</dbReference>
<dbReference type="Gene3D" id="1.20.5.1150">
    <property type="entry name" value="Ribosomal protein S8"/>
    <property type="match status" value="1"/>
</dbReference>
<dbReference type="GO" id="GO:0006412">
    <property type="term" value="P:translation"/>
    <property type="evidence" value="ECO:0007669"/>
    <property type="project" value="InterPro"/>
</dbReference>
<reference evidence="5" key="1">
    <citation type="submission" date="2022-08" db="EMBL/GenBank/DDBJ databases">
        <authorList>
            <person name="Marques A."/>
        </authorList>
    </citation>
    <scope>NUCLEOTIDE SEQUENCE</scope>
    <source>
        <strain evidence="5">RhyPub2mFocal</strain>
        <tissue evidence="5">Leaves</tissue>
    </source>
</reference>
<evidence type="ECO:0000256" key="1">
    <source>
        <dbReference type="ARBA" id="ARBA00006640"/>
    </source>
</evidence>
<feature type="region of interest" description="Disordered" evidence="4">
    <location>
        <begin position="1"/>
        <end position="42"/>
    </location>
</feature>
<feature type="compositionally biased region" description="Basic and acidic residues" evidence="4">
    <location>
        <begin position="163"/>
        <end position="175"/>
    </location>
</feature>